<comment type="caution">
    <text evidence="1">The sequence shown here is derived from an EMBL/GenBank/DDBJ whole genome shotgun (WGS) entry which is preliminary data.</text>
</comment>
<gene>
    <name evidence="1" type="ORF">UJA718_LOCUS31335</name>
</gene>
<dbReference type="EMBL" id="CAJOBP010023489">
    <property type="protein sequence ID" value="CAF4604360.1"/>
    <property type="molecule type" value="Genomic_DNA"/>
</dbReference>
<name>A0A821CB77_9BILA</name>
<organism evidence="1 2">
    <name type="scientific">Rotaria socialis</name>
    <dbReference type="NCBI Taxonomy" id="392032"/>
    <lineage>
        <taxon>Eukaryota</taxon>
        <taxon>Metazoa</taxon>
        <taxon>Spiralia</taxon>
        <taxon>Gnathifera</taxon>
        <taxon>Rotifera</taxon>
        <taxon>Eurotatoria</taxon>
        <taxon>Bdelloidea</taxon>
        <taxon>Philodinida</taxon>
        <taxon>Philodinidae</taxon>
        <taxon>Rotaria</taxon>
    </lineage>
</organism>
<evidence type="ECO:0000313" key="1">
    <source>
        <dbReference type="EMBL" id="CAF4604360.1"/>
    </source>
</evidence>
<dbReference type="AlphaFoldDB" id="A0A821CB77"/>
<feature type="non-terminal residue" evidence="1">
    <location>
        <position position="27"/>
    </location>
</feature>
<accession>A0A821CB77</accession>
<proteinExistence type="predicted"/>
<dbReference type="Proteomes" id="UP000663873">
    <property type="component" value="Unassembled WGS sequence"/>
</dbReference>
<evidence type="ECO:0000313" key="2">
    <source>
        <dbReference type="Proteomes" id="UP000663873"/>
    </source>
</evidence>
<dbReference type="SUPFAM" id="SSF56672">
    <property type="entry name" value="DNA/RNA polymerases"/>
    <property type="match status" value="1"/>
</dbReference>
<sequence>MDLRSGFWQIELDPTSRDKTAFISHAG</sequence>
<keyword evidence="2" id="KW-1185">Reference proteome</keyword>
<dbReference type="InterPro" id="IPR043502">
    <property type="entry name" value="DNA/RNA_pol_sf"/>
</dbReference>
<dbReference type="Gene3D" id="3.10.10.10">
    <property type="entry name" value="HIV Type 1 Reverse Transcriptase, subunit A, domain 1"/>
    <property type="match status" value="1"/>
</dbReference>
<reference evidence="1" key="1">
    <citation type="submission" date="2021-02" db="EMBL/GenBank/DDBJ databases">
        <authorList>
            <person name="Nowell W R."/>
        </authorList>
    </citation>
    <scope>NUCLEOTIDE SEQUENCE</scope>
</reference>
<protein>
    <submittedName>
        <fullName evidence="1">Uncharacterized protein</fullName>
    </submittedName>
</protein>